<dbReference type="InterPro" id="IPR043128">
    <property type="entry name" value="Rev_trsase/Diguanyl_cyclase"/>
</dbReference>
<evidence type="ECO:0000313" key="2">
    <source>
        <dbReference type="EMBL" id="KAK2664870.1"/>
    </source>
</evidence>
<dbReference type="GO" id="GO:0005634">
    <property type="term" value="C:nucleus"/>
    <property type="evidence" value="ECO:0007669"/>
    <property type="project" value="TreeGrafter"/>
</dbReference>
<dbReference type="Gene3D" id="1.10.150.810">
    <property type="match status" value="1"/>
</dbReference>
<dbReference type="PANTHER" id="PTHR11076:SF33">
    <property type="entry name" value="DNA POLYMERASE KAPPA"/>
    <property type="match status" value="1"/>
</dbReference>
<dbReference type="InterPro" id="IPR001126">
    <property type="entry name" value="UmuC"/>
</dbReference>
<sequence length="145" mass="16611">MEKIEGTSSTENPRPWQSYHTVYTNAKAGMDGVDKEKVQRVVYEMSKGSKYFDNEERKEAFIRQKIEHMRVRCAKLTAADLAHYQKVADKRVSELEVRRDLSRIWLHVDMDAFYAAVETLSDPSLKGKPMAVGGMSMISTANYEV</sequence>
<protein>
    <recommendedName>
        <fullName evidence="1">UmuC domain-containing protein</fullName>
    </recommendedName>
</protein>
<feature type="domain" description="UmuC" evidence="1">
    <location>
        <begin position="105"/>
        <end position="145"/>
    </location>
</feature>
<dbReference type="Gene3D" id="3.30.70.270">
    <property type="match status" value="1"/>
</dbReference>
<dbReference type="AlphaFoldDB" id="A0AAE0CVC8"/>
<dbReference type="EMBL" id="JANJYI010000001">
    <property type="protein sequence ID" value="KAK2664870.1"/>
    <property type="molecule type" value="Genomic_DNA"/>
</dbReference>
<proteinExistence type="predicted"/>
<reference evidence="2" key="1">
    <citation type="journal article" date="2023" name="Plant J.">
        <title>Genome sequences and population genomics provide insights into the demographic history, inbreeding, and mutation load of two 'living fossil' tree species of Dipteronia.</title>
        <authorList>
            <person name="Feng Y."/>
            <person name="Comes H.P."/>
            <person name="Chen J."/>
            <person name="Zhu S."/>
            <person name="Lu R."/>
            <person name="Zhang X."/>
            <person name="Li P."/>
            <person name="Qiu J."/>
            <person name="Olsen K.M."/>
            <person name="Qiu Y."/>
        </authorList>
    </citation>
    <scope>NUCLEOTIDE SEQUENCE</scope>
    <source>
        <strain evidence="2">KIB01</strain>
    </source>
</reference>
<dbReference type="Gene3D" id="3.40.1170.60">
    <property type="match status" value="1"/>
</dbReference>
<organism evidence="2 3">
    <name type="scientific">Dipteronia dyeriana</name>
    <dbReference type="NCBI Taxonomy" id="168575"/>
    <lineage>
        <taxon>Eukaryota</taxon>
        <taxon>Viridiplantae</taxon>
        <taxon>Streptophyta</taxon>
        <taxon>Embryophyta</taxon>
        <taxon>Tracheophyta</taxon>
        <taxon>Spermatophyta</taxon>
        <taxon>Magnoliopsida</taxon>
        <taxon>eudicotyledons</taxon>
        <taxon>Gunneridae</taxon>
        <taxon>Pentapetalae</taxon>
        <taxon>rosids</taxon>
        <taxon>malvids</taxon>
        <taxon>Sapindales</taxon>
        <taxon>Sapindaceae</taxon>
        <taxon>Hippocastanoideae</taxon>
        <taxon>Acereae</taxon>
        <taxon>Dipteronia</taxon>
    </lineage>
</organism>
<dbReference type="Proteomes" id="UP001280121">
    <property type="component" value="Unassembled WGS sequence"/>
</dbReference>
<dbReference type="GO" id="GO:0042276">
    <property type="term" value="P:error-prone translesion synthesis"/>
    <property type="evidence" value="ECO:0007669"/>
    <property type="project" value="TreeGrafter"/>
</dbReference>
<dbReference type="SUPFAM" id="SSF56672">
    <property type="entry name" value="DNA/RNA polymerases"/>
    <property type="match status" value="1"/>
</dbReference>
<dbReference type="GO" id="GO:0003887">
    <property type="term" value="F:DNA-directed DNA polymerase activity"/>
    <property type="evidence" value="ECO:0007669"/>
    <property type="project" value="TreeGrafter"/>
</dbReference>
<evidence type="ECO:0000259" key="1">
    <source>
        <dbReference type="PROSITE" id="PS50173"/>
    </source>
</evidence>
<dbReference type="PROSITE" id="PS50173">
    <property type="entry name" value="UMUC"/>
    <property type="match status" value="1"/>
</dbReference>
<dbReference type="InterPro" id="IPR050116">
    <property type="entry name" value="DNA_polymerase-Y"/>
</dbReference>
<comment type="caution">
    <text evidence="2">The sequence shown here is derived from an EMBL/GenBank/DDBJ whole genome shotgun (WGS) entry which is preliminary data.</text>
</comment>
<keyword evidence="3" id="KW-1185">Reference proteome</keyword>
<gene>
    <name evidence="2" type="ORF">Ddye_003444</name>
</gene>
<name>A0AAE0CVC8_9ROSI</name>
<dbReference type="GO" id="GO:0006281">
    <property type="term" value="P:DNA repair"/>
    <property type="evidence" value="ECO:0007669"/>
    <property type="project" value="InterPro"/>
</dbReference>
<dbReference type="Pfam" id="PF00817">
    <property type="entry name" value="IMS"/>
    <property type="match status" value="1"/>
</dbReference>
<dbReference type="FunFam" id="1.10.150.810:FF:000003">
    <property type="entry name" value="DNA polymerase kappa subunit"/>
    <property type="match status" value="1"/>
</dbReference>
<evidence type="ECO:0000313" key="3">
    <source>
        <dbReference type="Proteomes" id="UP001280121"/>
    </source>
</evidence>
<dbReference type="InterPro" id="IPR043502">
    <property type="entry name" value="DNA/RNA_pol_sf"/>
</dbReference>
<dbReference type="PANTHER" id="PTHR11076">
    <property type="entry name" value="DNA REPAIR POLYMERASE UMUC / TRANSFERASE FAMILY MEMBER"/>
    <property type="match status" value="1"/>
</dbReference>
<accession>A0AAE0CVC8</accession>